<gene>
    <name evidence="7" type="ORF">VKT23_003279</name>
</gene>
<keyword evidence="3 6" id="KW-1133">Transmembrane helix</keyword>
<organism evidence="7 8">
    <name type="scientific">Marasmiellus scandens</name>
    <dbReference type="NCBI Taxonomy" id="2682957"/>
    <lineage>
        <taxon>Eukaryota</taxon>
        <taxon>Fungi</taxon>
        <taxon>Dikarya</taxon>
        <taxon>Basidiomycota</taxon>
        <taxon>Agaricomycotina</taxon>
        <taxon>Agaricomycetes</taxon>
        <taxon>Agaricomycetidae</taxon>
        <taxon>Agaricales</taxon>
        <taxon>Marasmiineae</taxon>
        <taxon>Omphalotaceae</taxon>
        <taxon>Marasmiellus</taxon>
    </lineage>
</organism>
<feature type="transmembrane region" description="Helical" evidence="6">
    <location>
        <begin position="138"/>
        <end position="164"/>
    </location>
</feature>
<dbReference type="Gene3D" id="1.20.1070.10">
    <property type="entry name" value="Rhodopsin 7-helix transmembrane proteins"/>
    <property type="match status" value="1"/>
</dbReference>
<keyword evidence="4 6" id="KW-0472">Membrane</keyword>
<feature type="transmembrane region" description="Helical" evidence="6">
    <location>
        <begin position="87"/>
        <end position="108"/>
    </location>
</feature>
<dbReference type="SUPFAM" id="SSF81321">
    <property type="entry name" value="Family A G protein-coupled receptor-like"/>
    <property type="match status" value="1"/>
</dbReference>
<evidence type="ECO:0008006" key="9">
    <source>
        <dbReference type="Google" id="ProtNLM"/>
    </source>
</evidence>
<proteinExistence type="predicted"/>
<feature type="transmembrane region" description="Helical" evidence="6">
    <location>
        <begin position="237"/>
        <end position="257"/>
    </location>
</feature>
<evidence type="ECO:0000313" key="7">
    <source>
        <dbReference type="EMBL" id="KAK7468778.1"/>
    </source>
</evidence>
<accession>A0ABR1JY62</accession>
<dbReference type="EMBL" id="JBANRG010000003">
    <property type="protein sequence ID" value="KAK7468778.1"/>
    <property type="molecule type" value="Genomic_DNA"/>
</dbReference>
<reference evidence="7 8" key="1">
    <citation type="submission" date="2024-01" db="EMBL/GenBank/DDBJ databases">
        <title>A draft genome for the cacao thread blight pathogen Marasmiellus scandens.</title>
        <authorList>
            <person name="Baruah I.K."/>
            <person name="Leung J."/>
            <person name="Bukari Y."/>
            <person name="Amoako-Attah I."/>
            <person name="Meinhardt L.W."/>
            <person name="Bailey B.A."/>
            <person name="Cohen S.P."/>
        </authorList>
    </citation>
    <scope>NUCLEOTIDE SEQUENCE [LARGE SCALE GENOMIC DNA]</scope>
    <source>
        <strain evidence="7 8">GH-19</strain>
    </source>
</reference>
<dbReference type="PANTHER" id="PTHR23112:SF37">
    <property type="entry name" value="G PROTEIN-COUPLED RECEPTOR GPR1"/>
    <property type="match status" value="1"/>
</dbReference>
<evidence type="ECO:0000256" key="3">
    <source>
        <dbReference type="ARBA" id="ARBA00022989"/>
    </source>
</evidence>
<comment type="subcellular location">
    <subcellularLocation>
        <location evidence="1">Membrane</location>
        <topology evidence="1">Multi-pass membrane protein</topology>
    </subcellularLocation>
</comment>
<name>A0ABR1JY62_9AGAR</name>
<protein>
    <recommendedName>
        <fullName evidence="9">Glucose receptor Git3 N-terminal domain-containing protein</fullName>
    </recommendedName>
</protein>
<evidence type="ECO:0000256" key="4">
    <source>
        <dbReference type="ARBA" id="ARBA00023136"/>
    </source>
</evidence>
<feature type="region of interest" description="Disordered" evidence="5">
    <location>
        <begin position="266"/>
        <end position="299"/>
    </location>
</feature>
<sequence>MTVGSNGRSYLYRARYLFVDPNSEHSFIHRPEGIFKQMGDVAVALTSLVSKEVVQRILETEPLYIKTIAVHTFSVLVLHLQSGLKTALLVISVIWIFIALVVGIGIAAHKGQIYYGNTQYWCWITTDYNAERIGLEYAWMWTAALVNIFCYMVIALVIKGVMIVDGGRIRFRRRSRPRDSVSSIFRQHPLRGEAKQANAIAMQMLFYPLIYLITVFPITLVRWLAFAGRSVPFSATAFAAILFSSSGLLNVTLFVLTRPGLLPGRGKSLTTTQNSYPLSTTLSPTSKPESPSFDFSNIRGTTSPRMTLAKLPALHVKGNSDVSQLYEGASV</sequence>
<dbReference type="Proteomes" id="UP001498398">
    <property type="component" value="Unassembled WGS sequence"/>
</dbReference>
<evidence type="ECO:0000313" key="8">
    <source>
        <dbReference type="Proteomes" id="UP001498398"/>
    </source>
</evidence>
<keyword evidence="2 6" id="KW-0812">Transmembrane</keyword>
<evidence type="ECO:0000256" key="5">
    <source>
        <dbReference type="SAM" id="MobiDB-lite"/>
    </source>
</evidence>
<evidence type="ECO:0000256" key="2">
    <source>
        <dbReference type="ARBA" id="ARBA00022692"/>
    </source>
</evidence>
<evidence type="ECO:0000256" key="6">
    <source>
        <dbReference type="SAM" id="Phobius"/>
    </source>
</evidence>
<feature type="transmembrane region" description="Helical" evidence="6">
    <location>
        <begin position="205"/>
        <end position="225"/>
    </location>
</feature>
<feature type="compositionally biased region" description="Low complexity" evidence="5">
    <location>
        <begin position="275"/>
        <end position="292"/>
    </location>
</feature>
<evidence type="ECO:0000256" key="1">
    <source>
        <dbReference type="ARBA" id="ARBA00004141"/>
    </source>
</evidence>
<comment type="caution">
    <text evidence="7">The sequence shown here is derived from an EMBL/GenBank/DDBJ whole genome shotgun (WGS) entry which is preliminary data.</text>
</comment>
<dbReference type="PANTHER" id="PTHR23112">
    <property type="entry name" value="G PROTEIN-COUPLED RECEPTOR 157-RELATED"/>
    <property type="match status" value="1"/>
</dbReference>
<keyword evidence="8" id="KW-1185">Reference proteome</keyword>